<dbReference type="RefSeq" id="WP_091233066.1">
    <property type="nucleotide sequence ID" value="NZ_FNBG01000021.1"/>
</dbReference>
<sequence length="170" mass="18208">MVKHIQAYFESEDQAEGAKTHLIAQGAKAIEVSSLNMGMGAGMDQGMGDNLNDSHNVLVPLLPVNGDATNMGGPYGAVGIPGTMNAQTIIPAITLGDRRADEDGFEVQDERTMAQGDQRVIDPIVDIDLVDRASSNHLKYVLSAKVTDTDYDEIVSMLRSKGAIVDESFE</sequence>
<dbReference type="Proteomes" id="UP000198972">
    <property type="component" value="Unassembled WGS sequence"/>
</dbReference>
<organism evidence="1 2">
    <name type="scientific">Fontibacillus panacisegetis</name>
    <dbReference type="NCBI Taxonomy" id="670482"/>
    <lineage>
        <taxon>Bacteria</taxon>
        <taxon>Bacillati</taxon>
        <taxon>Bacillota</taxon>
        <taxon>Bacilli</taxon>
        <taxon>Bacillales</taxon>
        <taxon>Paenibacillaceae</taxon>
        <taxon>Fontibacillus</taxon>
    </lineage>
</organism>
<evidence type="ECO:0000313" key="1">
    <source>
        <dbReference type="EMBL" id="SDF94252.1"/>
    </source>
</evidence>
<keyword evidence="2" id="KW-1185">Reference proteome</keyword>
<dbReference type="STRING" id="670482.SAMN04488542_12140"/>
<accession>A0A1G7Q6T2</accession>
<evidence type="ECO:0000313" key="2">
    <source>
        <dbReference type="Proteomes" id="UP000198972"/>
    </source>
</evidence>
<evidence type="ECO:0008006" key="3">
    <source>
        <dbReference type="Google" id="ProtNLM"/>
    </source>
</evidence>
<dbReference type="EMBL" id="FNBG01000021">
    <property type="protein sequence ID" value="SDF94252.1"/>
    <property type="molecule type" value="Genomic_DNA"/>
</dbReference>
<reference evidence="1 2" key="1">
    <citation type="submission" date="2016-10" db="EMBL/GenBank/DDBJ databases">
        <authorList>
            <person name="de Groot N.N."/>
        </authorList>
    </citation>
    <scope>NUCLEOTIDE SEQUENCE [LARGE SCALE GENOMIC DNA]</scope>
    <source>
        <strain evidence="1 2">DSM 28129</strain>
    </source>
</reference>
<proteinExistence type="predicted"/>
<dbReference type="AlphaFoldDB" id="A0A1G7Q6T2"/>
<name>A0A1G7Q6T2_9BACL</name>
<gene>
    <name evidence="1" type="ORF">SAMN04488542_12140</name>
</gene>
<protein>
    <recommendedName>
        <fullName evidence="3">Heat induced stress protein YflT</fullName>
    </recommendedName>
</protein>
<dbReference type="OrthoDB" id="2607182at2"/>